<dbReference type="SUPFAM" id="SSF56801">
    <property type="entry name" value="Acetyl-CoA synthetase-like"/>
    <property type="match status" value="1"/>
</dbReference>
<dbReference type="Proteomes" id="UP001432180">
    <property type="component" value="Chromosome"/>
</dbReference>
<dbReference type="SMART" id="SM00563">
    <property type="entry name" value="PlsC"/>
    <property type="match status" value="1"/>
</dbReference>
<dbReference type="PANTHER" id="PTHR43767:SF1">
    <property type="entry name" value="NONRIBOSOMAL PEPTIDE SYNTHASE PES1 (EUROFUNG)-RELATED"/>
    <property type="match status" value="1"/>
</dbReference>
<evidence type="ECO:0000259" key="5">
    <source>
        <dbReference type="SMART" id="SM00563"/>
    </source>
</evidence>
<feature type="transmembrane region" description="Helical" evidence="4">
    <location>
        <begin position="6"/>
        <end position="25"/>
    </location>
</feature>
<dbReference type="NCBIfam" id="NF006386">
    <property type="entry name" value="PRK08633.1"/>
    <property type="match status" value="1"/>
</dbReference>
<dbReference type="Gene3D" id="3.30.300.30">
    <property type="match status" value="1"/>
</dbReference>
<keyword evidence="2 4" id="KW-1133">Transmembrane helix</keyword>
<keyword evidence="3 4" id="KW-0472">Membrane</keyword>
<evidence type="ECO:0000313" key="7">
    <source>
        <dbReference type="Proteomes" id="UP001432180"/>
    </source>
</evidence>
<dbReference type="Gene3D" id="3.40.50.12780">
    <property type="entry name" value="N-terminal domain of ligase-like"/>
    <property type="match status" value="1"/>
</dbReference>
<feature type="transmembrane region" description="Helical" evidence="4">
    <location>
        <begin position="83"/>
        <end position="114"/>
    </location>
</feature>
<keyword evidence="1 4" id="KW-0812">Transmembrane</keyword>
<feature type="transmembrane region" description="Helical" evidence="4">
    <location>
        <begin position="362"/>
        <end position="386"/>
    </location>
</feature>
<sequence>MGRLFRISGFFSYVVMIFLNAFVDLGHKIIIQNTLFKTYDGDTQILLTAIVNALILLPFVLLFTPSGFMADRFPKHKVMRVSAWFAVGCTLAITMFYYLGWFIAAFAMTFLLAAQSAFYSPAKYGYIKELVGKEALAAANGWVQATSTTAILAGIFLFSILFEARLAGQSFASPGEAMYLIAPLGWGLVACALFEVFMAYRLPRTTAGNSIRFRWGAYLSARYLRDNLKAAWDNQVIWLSIVGLAVFWSISQVVLAVFPAFAKETLGETNTVVIQGLLACSGIGIILGSYLAGRVSRHHIEVALIPIGAIGIALALFVLPGLESAWAHGLNFIALGFLGGLFLVPLNALIQFNAGEQALGRVLAANNFIQNLLMLSFLGLTVAAAYLQLGSLVLLFALAVVATLGALYTIYQLPQSLVRFVIARLMRTRYRLNVIGLSKLPAQGGVLLLGNHVSWIDWAMVQMASPRPVHFVMERNLYERWYLRRFLDFFGVVPISRGASRQAIAAVTELLDAGEVVCLFPEGTLSKNGQLNEFKRGFERAAGAARQGVILPFYQRGLWGSRFSYASTKLKTDRRAGRVREIIVAFGQPLALTATAEQVKQAVFELSVTSWRSYVETLEPVPLAWLRAAKREPGTTAVIESTNARLSNRRLITAVLLFAARIKRLGGAPAIGILLPASSAGAIANLAGLLAGRTVVNLNYTASAEALRAGVEQAGLSDVITAERFLRKLEQRGIDPRAALPDVRFHAMEDMRASIGKLSALNALLLASLLPARALLALFGRATTPDQTAAILFSSGSEGRPKGVELTHRNIRANARQIADVLNTERSDIVLSNLPLFHAFGLTATTFMPLLEGVPMVCHPDPTDAVGSAKAIARYRATVLCSTSTFLRLHTRNKRIHPLMLQSLRVVVAGAERLSPDVRDAFELKFHKTLYEGYGATETTPVASVNVPDSLDTLSWKVQTGSRPGSVGLPLPGTSFRVVDPETLAPLAPGEDGLILIGGVQVMKGYLGDPDRTAAAVVELDGLRWYKTGDKGHLDADGFLTIVDRYSRFAKLGGEMISLSAVEDQVRRALGRAELEAVAVNLPDERKGERIVLLVADELETDALRKTLMGAGMNPLAIPSDILRVAAIPKLGSGKTDFGAARQLALQFSVDESLNPRIVN</sequence>
<dbReference type="EMBL" id="CP121472">
    <property type="protein sequence ID" value="WPL16907.1"/>
    <property type="molecule type" value="Genomic_DNA"/>
</dbReference>
<organism evidence="6 7">
    <name type="scientific">Thiorhodovibrio winogradskyi</name>
    <dbReference type="NCBI Taxonomy" id="77007"/>
    <lineage>
        <taxon>Bacteria</taxon>
        <taxon>Pseudomonadati</taxon>
        <taxon>Pseudomonadota</taxon>
        <taxon>Gammaproteobacteria</taxon>
        <taxon>Chromatiales</taxon>
        <taxon>Chromatiaceae</taxon>
        <taxon>Thiorhodovibrio</taxon>
    </lineage>
</organism>
<evidence type="ECO:0000313" key="6">
    <source>
        <dbReference type="EMBL" id="WPL16907.1"/>
    </source>
</evidence>
<feature type="transmembrane region" description="Helical" evidence="4">
    <location>
        <begin position="45"/>
        <end position="63"/>
    </location>
</feature>
<proteinExistence type="predicted"/>
<dbReference type="InterPro" id="IPR000873">
    <property type="entry name" value="AMP-dep_synth/lig_dom"/>
</dbReference>
<dbReference type="InterPro" id="IPR036259">
    <property type="entry name" value="MFS_trans_sf"/>
</dbReference>
<dbReference type="InterPro" id="IPR002123">
    <property type="entry name" value="Plipid/glycerol_acylTrfase"/>
</dbReference>
<dbReference type="SUPFAM" id="SSF69593">
    <property type="entry name" value="Glycerol-3-phosphate (1)-acyltransferase"/>
    <property type="match status" value="1"/>
</dbReference>
<feature type="transmembrane region" description="Helical" evidence="4">
    <location>
        <begin position="236"/>
        <end position="261"/>
    </location>
</feature>
<evidence type="ECO:0000256" key="1">
    <source>
        <dbReference type="ARBA" id="ARBA00022692"/>
    </source>
</evidence>
<reference evidence="6 7" key="1">
    <citation type="journal article" date="2023" name="Microorganisms">
        <title>Thiorhodovibrio frisius and Trv. litoralis spp. nov., Two Novel Members from a Clade of Fastidious Purple Sulfur Bacteria That Exhibit Unique Red-Shifted Light-Harvesting Capabilities.</title>
        <authorList>
            <person name="Methner A."/>
            <person name="Kuzyk S.B."/>
            <person name="Petersen J."/>
            <person name="Bauer S."/>
            <person name="Brinkmann H."/>
            <person name="Sichau K."/>
            <person name="Wanner G."/>
            <person name="Wolf J."/>
            <person name="Neumann-Schaal M."/>
            <person name="Henke P."/>
            <person name="Tank M."/>
            <person name="Sproer C."/>
            <person name="Bunk B."/>
            <person name="Overmann J."/>
        </authorList>
    </citation>
    <scope>NUCLEOTIDE SEQUENCE [LARGE SCALE GENOMIC DNA]</scope>
    <source>
        <strain evidence="6 7">DSM 6702</strain>
    </source>
</reference>
<name>A0ABZ0S7M1_9GAMM</name>
<feature type="domain" description="Phospholipid/glycerol acyltransferase" evidence="5">
    <location>
        <begin position="446"/>
        <end position="558"/>
    </location>
</feature>
<dbReference type="SUPFAM" id="SSF103473">
    <property type="entry name" value="MFS general substrate transporter"/>
    <property type="match status" value="1"/>
</dbReference>
<dbReference type="Pfam" id="PF07690">
    <property type="entry name" value="MFS_1"/>
    <property type="match status" value="1"/>
</dbReference>
<dbReference type="InterPro" id="IPR011701">
    <property type="entry name" value="MFS"/>
</dbReference>
<feature type="transmembrane region" description="Helical" evidence="4">
    <location>
        <begin position="273"/>
        <end position="293"/>
    </location>
</feature>
<dbReference type="InterPro" id="IPR045851">
    <property type="entry name" value="AMP-bd_C_sf"/>
</dbReference>
<dbReference type="PANTHER" id="PTHR43767">
    <property type="entry name" value="LONG-CHAIN-FATTY-ACID--COA LIGASE"/>
    <property type="match status" value="1"/>
</dbReference>
<evidence type="ECO:0000256" key="3">
    <source>
        <dbReference type="ARBA" id="ARBA00023136"/>
    </source>
</evidence>
<feature type="transmembrane region" description="Helical" evidence="4">
    <location>
        <begin position="392"/>
        <end position="411"/>
    </location>
</feature>
<keyword evidence="7" id="KW-1185">Reference proteome</keyword>
<dbReference type="Gene3D" id="1.20.1250.20">
    <property type="entry name" value="MFS general substrate transporter like domains"/>
    <property type="match status" value="1"/>
</dbReference>
<feature type="transmembrane region" description="Helical" evidence="4">
    <location>
        <begin position="177"/>
        <end position="200"/>
    </location>
</feature>
<accession>A0ABZ0S7M1</accession>
<dbReference type="CDD" id="cd06173">
    <property type="entry name" value="MFS_MefA_like"/>
    <property type="match status" value="1"/>
</dbReference>
<feature type="transmembrane region" description="Helical" evidence="4">
    <location>
        <begin position="135"/>
        <end position="162"/>
    </location>
</feature>
<dbReference type="InterPro" id="IPR042099">
    <property type="entry name" value="ANL_N_sf"/>
</dbReference>
<dbReference type="CDD" id="cd07989">
    <property type="entry name" value="LPLAT_AGPAT-like"/>
    <property type="match status" value="1"/>
</dbReference>
<gene>
    <name evidence="6" type="primary">aas</name>
    <name evidence="6" type="ORF">Thiowin_01887</name>
</gene>
<feature type="transmembrane region" description="Helical" evidence="4">
    <location>
        <begin position="300"/>
        <end position="319"/>
    </location>
</feature>
<dbReference type="InterPro" id="IPR020845">
    <property type="entry name" value="AMP-binding_CS"/>
</dbReference>
<dbReference type="InterPro" id="IPR050237">
    <property type="entry name" value="ATP-dep_AMP-bd_enzyme"/>
</dbReference>
<evidence type="ECO:0000256" key="2">
    <source>
        <dbReference type="ARBA" id="ARBA00022989"/>
    </source>
</evidence>
<evidence type="ECO:0000256" key="4">
    <source>
        <dbReference type="SAM" id="Phobius"/>
    </source>
</evidence>
<dbReference type="Pfam" id="PF00501">
    <property type="entry name" value="AMP-binding"/>
    <property type="match status" value="1"/>
</dbReference>
<dbReference type="RefSeq" id="WP_328987437.1">
    <property type="nucleotide sequence ID" value="NZ_CP121472.1"/>
</dbReference>
<protein>
    <submittedName>
        <fullName evidence="6">Bifunctional protein aas</fullName>
    </submittedName>
</protein>
<feature type="transmembrane region" description="Helical" evidence="4">
    <location>
        <begin position="325"/>
        <end position="350"/>
    </location>
</feature>
<dbReference type="Pfam" id="PF01553">
    <property type="entry name" value="Acyltransferase"/>
    <property type="match status" value="1"/>
</dbReference>
<dbReference type="PROSITE" id="PS00455">
    <property type="entry name" value="AMP_BINDING"/>
    <property type="match status" value="1"/>
</dbReference>